<dbReference type="Proteomes" id="UP000886595">
    <property type="component" value="Unassembled WGS sequence"/>
</dbReference>
<feature type="domain" description="Copine C-terminal" evidence="2">
    <location>
        <begin position="39"/>
        <end position="132"/>
    </location>
</feature>
<evidence type="ECO:0000259" key="2">
    <source>
        <dbReference type="Pfam" id="PF07002"/>
    </source>
</evidence>
<dbReference type="GO" id="GO:0005634">
    <property type="term" value="C:nucleus"/>
    <property type="evidence" value="ECO:0007669"/>
    <property type="project" value="TreeGrafter"/>
</dbReference>
<dbReference type="OrthoDB" id="5855668at2759"/>
<keyword evidence="1" id="KW-0732">Signal</keyword>
<dbReference type="InterPro" id="IPR010734">
    <property type="entry name" value="Copine_C"/>
</dbReference>
<keyword evidence="4" id="KW-1185">Reference proteome</keyword>
<protein>
    <recommendedName>
        <fullName evidence="2">Copine C-terminal domain-containing protein</fullName>
    </recommendedName>
</protein>
<dbReference type="InterPro" id="IPR052079">
    <property type="entry name" value="E3_ligase/Copine_domain"/>
</dbReference>
<dbReference type="PANTHER" id="PTHR45751:SF30">
    <property type="entry name" value="E3 UBIQUITIN-PROTEIN LIGASE RGLG5"/>
    <property type="match status" value="1"/>
</dbReference>
<comment type="caution">
    <text evidence="3">The sequence shown here is derived from an EMBL/GenBank/DDBJ whole genome shotgun (WGS) entry which is preliminary data.</text>
</comment>
<dbReference type="EMBL" id="JAAMPC010000007">
    <property type="protein sequence ID" value="KAG2304657.1"/>
    <property type="molecule type" value="Genomic_DNA"/>
</dbReference>
<organism evidence="3 4">
    <name type="scientific">Brassica carinata</name>
    <name type="common">Ethiopian mustard</name>
    <name type="synonym">Abyssinian cabbage</name>
    <dbReference type="NCBI Taxonomy" id="52824"/>
    <lineage>
        <taxon>Eukaryota</taxon>
        <taxon>Viridiplantae</taxon>
        <taxon>Streptophyta</taxon>
        <taxon>Embryophyta</taxon>
        <taxon>Tracheophyta</taxon>
        <taxon>Spermatophyta</taxon>
        <taxon>Magnoliopsida</taxon>
        <taxon>eudicotyledons</taxon>
        <taxon>Gunneridae</taxon>
        <taxon>Pentapetalae</taxon>
        <taxon>rosids</taxon>
        <taxon>malvids</taxon>
        <taxon>Brassicales</taxon>
        <taxon>Brassicaceae</taxon>
        <taxon>Brassiceae</taxon>
        <taxon>Brassica</taxon>
    </lineage>
</organism>
<accession>A0A8X7SE31</accession>
<feature type="signal peptide" evidence="1">
    <location>
        <begin position="1"/>
        <end position="20"/>
    </location>
</feature>
<reference evidence="3 4" key="1">
    <citation type="submission" date="2020-02" db="EMBL/GenBank/DDBJ databases">
        <authorList>
            <person name="Ma Q."/>
            <person name="Huang Y."/>
            <person name="Song X."/>
            <person name="Pei D."/>
        </authorList>
    </citation>
    <scope>NUCLEOTIDE SEQUENCE [LARGE SCALE GENOMIC DNA]</scope>
    <source>
        <strain evidence="3">Sxm20200214</strain>
        <tissue evidence="3">Leaf</tissue>
    </source>
</reference>
<sequence>MGLLLLFLILVWSRSNMIVGIDVTKSNEWAGARSFGRQSLHYIETTPNPYQRAIDSIMTSSVLDQDNLIPCYGFGDATTYDQDVFSFNSNDAFCSGFEEVLMCYRDIVPQLYLAGPTSFAPIIETAMTIVGESGGLSIKCKLSILEFIACKSS</sequence>
<dbReference type="GO" id="GO:0004842">
    <property type="term" value="F:ubiquitin-protein transferase activity"/>
    <property type="evidence" value="ECO:0007669"/>
    <property type="project" value="TreeGrafter"/>
</dbReference>
<feature type="chain" id="PRO_5036461022" description="Copine C-terminal domain-containing protein" evidence="1">
    <location>
        <begin position="21"/>
        <end position="153"/>
    </location>
</feature>
<evidence type="ECO:0000256" key="1">
    <source>
        <dbReference type="SAM" id="SignalP"/>
    </source>
</evidence>
<dbReference type="Pfam" id="PF07002">
    <property type="entry name" value="Copine"/>
    <property type="match status" value="1"/>
</dbReference>
<gene>
    <name evidence="3" type="ORF">Bca52824_033308</name>
</gene>
<dbReference type="GO" id="GO:0016567">
    <property type="term" value="P:protein ubiquitination"/>
    <property type="evidence" value="ECO:0007669"/>
    <property type="project" value="TreeGrafter"/>
</dbReference>
<dbReference type="AlphaFoldDB" id="A0A8X7SE31"/>
<name>A0A8X7SE31_BRACI</name>
<dbReference type="PANTHER" id="PTHR45751">
    <property type="entry name" value="COPINE FAMILY PROTEIN 1"/>
    <property type="match status" value="1"/>
</dbReference>
<evidence type="ECO:0000313" key="4">
    <source>
        <dbReference type="Proteomes" id="UP000886595"/>
    </source>
</evidence>
<proteinExistence type="predicted"/>
<evidence type="ECO:0000313" key="3">
    <source>
        <dbReference type="EMBL" id="KAG2304657.1"/>
    </source>
</evidence>